<comment type="similarity">
    <text evidence="1">Belongs to the ABC transporter superfamily.</text>
</comment>
<dbReference type="Proteomes" id="UP001174347">
    <property type="component" value="Unassembled WGS sequence"/>
</dbReference>
<keyword evidence="4 6" id="KW-0067">ATP-binding</keyword>
<dbReference type="Gene3D" id="3.40.50.300">
    <property type="entry name" value="P-loop containing nucleotide triphosphate hydrolases"/>
    <property type="match status" value="1"/>
</dbReference>
<proteinExistence type="inferred from homology"/>
<dbReference type="InterPro" id="IPR017871">
    <property type="entry name" value="ABC_transporter-like_CS"/>
</dbReference>
<keyword evidence="7" id="KW-1185">Reference proteome</keyword>
<feature type="domain" description="ABC transporter" evidence="5">
    <location>
        <begin position="7"/>
        <end position="242"/>
    </location>
</feature>
<accession>A0ABT8Q305</accession>
<dbReference type="PANTHER" id="PTHR46743:SF2">
    <property type="entry name" value="TEICHOIC ACIDS EXPORT ATP-BINDING PROTEIN TAGH"/>
    <property type="match status" value="1"/>
</dbReference>
<dbReference type="InterPro" id="IPR003439">
    <property type="entry name" value="ABC_transporter-like_ATP-bd"/>
</dbReference>
<dbReference type="PROSITE" id="PS50893">
    <property type="entry name" value="ABC_TRANSPORTER_2"/>
    <property type="match status" value="1"/>
</dbReference>
<keyword evidence="2" id="KW-0813">Transport</keyword>
<sequence>MSNNPTVVARNLKKSYYLSRSGSEHVLSKKLSKHTVEAVKGVSFVAYSGESIGILGKNGSGKSTLLRMIAGSSKPDSGDVFVSSQPTLLGVGAALQSNLSGRQNINLGLLAMGLTPAESSKLVDPIIDWADLRSAIDRPLKTYSSGMKSRLTFAISTSVRRELLLIDEALSTGDSTFKAKAKDRMDEFLAGSGTVFLVSHGAATIQTHCTRAIWLHEGDMIADGDAETVTTTYRVWGNRVSTGKLEEADRIIKRQRKAFKPHKILLDSEAAKFLTHSSSPQ</sequence>
<name>A0ABT8Q305_9CORY</name>
<dbReference type="EMBL" id="JAUKFM010000002">
    <property type="protein sequence ID" value="MDN8619727.1"/>
    <property type="molecule type" value="Genomic_DNA"/>
</dbReference>
<organism evidence="6 7">
    <name type="scientific">Corynebacterium kefirresidentii</name>
    <dbReference type="NCBI Taxonomy" id="1979527"/>
    <lineage>
        <taxon>Bacteria</taxon>
        <taxon>Bacillati</taxon>
        <taxon>Actinomycetota</taxon>
        <taxon>Actinomycetes</taxon>
        <taxon>Mycobacteriales</taxon>
        <taxon>Corynebacteriaceae</taxon>
        <taxon>Corynebacterium</taxon>
    </lineage>
</organism>
<evidence type="ECO:0000313" key="7">
    <source>
        <dbReference type="Proteomes" id="UP001174347"/>
    </source>
</evidence>
<dbReference type="InterPro" id="IPR015860">
    <property type="entry name" value="ABC_transpr_TagH-like"/>
</dbReference>
<gene>
    <name evidence="6" type="ORF">Q0N36_03895</name>
</gene>
<keyword evidence="3" id="KW-0547">Nucleotide-binding</keyword>
<evidence type="ECO:0000256" key="2">
    <source>
        <dbReference type="ARBA" id="ARBA00022448"/>
    </source>
</evidence>
<comment type="caution">
    <text evidence="6">The sequence shown here is derived from an EMBL/GenBank/DDBJ whole genome shotgun (WGS) entry which is preliminary data.</text>
</comment>
<dbReference type="CDD" id="cd03220">
    <property type="entry name" value="ABC_KpsT_Wzt"/>
    <property type="match status" value="1"/>
</dbReference>
<dbReference type="GO" id="GO:0005524">
    <property type="term" value="F:ATP binding"/>
    <property type="evidence" value="ECO:0007669"/>
    <property type="project" value="UniProtKB-KW"/>
</dbReference>
<evidence type="ECO:0000256" key="4">
    <source>
        <dbReference type="ARBA" id="ARBA00022840"/>
    </source>
</evidence>
<protein>
    <submittedName>
        <fullName evidence="6">ABC transporter ATP-binding protein</fullName>
    </submittedName>
</protein>
<evidence type="ECO:0000313" key="6">
    <source>
        <dbReference type="EMBL" id="MDN8619727.1"/>
    </source>
</evidence>
<dbReference type="SMART" id="SM00382">
    <property type="entry name" value="AAA"/>
    <property type="match status" value="1"/>
</dbReference>
<evidence type="ECO:0000256" key="1">
    <source>
        <dbReference type="ARBA" id="ARBA00005417"/>
    </source>
</evidence>
<evidence type="ECO:0000256" key="3">
    <source>
        <dbReference type="ARBA" id="ARBA00022741"/>
    </source>
</evidence>
<dbReference type="Pfam" id="PF00005">
    <property type="entry name" value="ABC_tran"/>
    <property type="match status" value="1"/>
</dbReference>
<evidence type="ECO:0000259" key="5">
    <source>
        <dbReference type="PROSITE" id="PS50893"/>
    </source>
</evidence>
<dbReference type="InterPro" id="IPR027417">
    <property type="entry name" value="P-loop_NTPase"/>
</dbReference>
<dbReference type="SUPFAM" id="SSF52540">
    <property type="entry name" value="P-loop containing nucleoside triphosphate hydrolases"/>
    <property type="match status" value="1"/>
</dbReference>
<dbReference type="PROSITE" id="PS00211">
    <property type="entry name" value="ABC_TRANSPORTER_1"/>
    <property type="match status" value="1"/>
</dbReference>
<reference evidence="6" key="1">
    <citation type="submission" date="2023-07" db="EMBL/GenBank/DDBJ databases">
        <title>Insights into the diversity of cutaneous corynebacteria.</title>
        <authorList>
            <person name="Bruggemann H."/>
            <person name="Poehlein A."/>
        </authorList>
    </citation>
    <scope>NUCLEOTIDE SEQUENCE</scope>
    <source>
        <strain evidence="6">P7_F1</strain>
    </source>
</reference>
<dbReference type="PANTHER" id="PTHR46743">
    <property type="entry name" value="TEICHOIC ACIDS EXPORT ATP-BINDING PROTEIN TAGH"/>
    <property type="match status" value="1"/>
</dbReference>
<dbReference type="InterPro" id="IPR050683">
    <property type="entry name" value="Bact_Polysacc_Export_ATP-bd"/>
</dbReference>
<dbReference type="RefSeq" id="WP_301732214.1">
    <property type="nucleotide sequence ID" value="NZ_JAUKFL010000003.1"/>
</dbReference>
<dbReference type="InterPro" id="IPR003593">
    <property type="entry name" value="AAA+_ATPase"/>
</dbReference>